<proteinExistence type="predicted"/>
<reference evidence="2 3" key="1">
    <citation type="submission" date="2022-12" db="EMBL/GenBank/DDBJ databases">
        <title>Chromosome-level genome of Tegillarca granosa.</title>
        <authorList>
            <person name="Kim J."/>
        </authorList>
    </citation>
    <scope>NUCLEOTIDE SEQUENCE [LARGE SCALE GENOMIC DNA]</scope>
    <source>
        <strain evidence="2">Teg-2019</strain>
        <tissue evidence="2">Adductor muscle</tissue>
    </source>
</reference>
<accession>A0ABQ9E5F4</accession>
<feature type="non-terminal residue" evidence="2">
    <location>
        <position position="567"/>
    </location>
</feature>
<feature type="compositionally biased region" description="Low complexity" evidence="1">
    <location>
        <begin position="471"/>
        <end position="485"/>
    </location>
</feature>
<evidence type="ECO:0000256" key="1">
    <source>
        <dbReference type="SAM" id="MobiDB-lite"/>
    </source>
</evidence>
<protein>
    <submittedName>
        <fullName evidence="2">Uncharacterized protein</fullName>
    </submittedName>
</protein>
<feature type="region of interest" description="Disordered" evidence="1">
    <location>
        <begin position="467"/>
        <end position="488"/>
    </location>
</feature>
<sequence length="567" mass="65114">MTVSYTIEEMTLEEKPESSHEYNYFLDRQLQNKLLSIDDESTEPNVKFSISTETKPSKPTSKVDEITGWTPSKIALRKPEKENKVKESQTPWINPSKSTKQQIQDNFLFRHYADYREYIEQYRQEHSCIAAMMSPTNRELNEMRKIAIQNTAPSQIQVRQNQTMCAQCNNNNSTNNNNVSASVQNLLTAALQYTNRKDGVYALSNTINNMVTSNSSSQRPHQCSKHSYINDPSSQSYKYKMSPDVLRRPESQHSVEVEREKTEILKPTRITSAKLQPRSAGKLPTKVTVPQTGTNSGHLKHQPLQTVTIQGGKENSQTCLYNGGGSTRTLDTLACVATDKQAAAVMHYTQARLSICESQSLQAYFKRKMWFDSKGRAYAEMQVPANLEGLTWCEKLEVLRSVNKRQEKRQHKIPKLRFVKDTPLQVSATPISKPRTARDQLYQQRRIKHLLMQARMKGTDQFDWLKESPRYRNSNSDNDSSSGDSDYGDHLGPHGKIDIFKHLMQNQLLLCLSNHMQLDIMINLGFWYKIEVHKQNFAMNEFQINLALNISPKIIFTKDSKDLIFLN</sequence>
<gene>
    <name evidence="2" type="ORF">KUTeg_022036</name>
</gene>
<name>A0ABQ9E5F4_TEGGR</name>
<evidence type="ECO:0000313" key="2">
    <source>
        <dbReference type="EMBL" id="KAJ8300517.1"/>
    </source>
</evidence>
<dbReference type="Proteomes" id="UP001217089">
    <property type="component" value="Unassembled WGS sequence"/>
</dbReference>
<feature type="compositionally biased region" description="Polar residues" evidence="1">
    <location>
        <begin position="48"/>
        <end position="60"/>
    </location>
</feature>
<dbReference type="EMBL" id="JARBDR010000919">
    <property type="protein sequence ID" value="KAJ8300517.1"/>
    <property type="molecule type" value="Genomic_DNA"/>
</dbReference>
<organism evidence="2 3">
    <name type="scientific">Tegillarca granosa</name>
    <name type="common">Malaysian cockle</name>
    <name type="synonym">Anadara granosa</name>
    <dbReference type="NCBI Taxonomy" id="220873"/>
    <lineage>
        <taxon>Eukaryota</taxon>
        <taxon>Metazoa</taxon>
        <taxon>Spiralia</taxon>
        <taxon>Lophotrochozoa</taxon>
        <taxon>Mollusca</taxon>
        <taxon>Bivalvia</taxon>
        <taxon>Autobranchia</taxon>
        <taxon>Pteriomorphia</taxon>
        <taxon>Arcoida</taxon>
        <taxon>Arcoidea</taxon>
        <taxon>Arcidae</taxon>
        <taxon>Tegillarca</taxon>
    </lineage>
</organism>
<comment type="caution">
    <text evidence="2">The sequence shown here is derived from an EMBL/GenBank/DDBJ whole genome shotgun (WGS) entry which is preliminary data.</text>
</comment>
<feature type="region of interest" description="Disordered" evidence="1">
    <location>
        <begin position="42"/>
        <end position="65"/>
    </location>
</feature>
<keyword evidence="3" id="KW-1185">Reference proteome</keyword>
<evidence type="ECO:0000313" key="3">
    <source>
        <dbReference type="Proteomes" id="UP001217089"/>
    </source>
</evidence>
<feature type="region of interest" description="Disordered" evidence="1">
    <location>
        <begin position="212"/>
        <end position="236"/>
    </location>
</feature>